<dbReference type="Proteomes" id="UP000295252">
    <property type="component" value="Chromosome I"/>
</dbReference>
<evidence type="ECO:0000313" key="2">
    <source>
        <dbReference type="Proteomes" id="UP000295252"/>
    </source>
</evidence>
<proteinExistence type="predicted"/>
<keyword evidence="2" id="KW-1185">Reference proteome</keyword>
<evidence type="ECO:0000313" key="1">
    <source>
        <dbReference type="EMBL" id="CDP13114.1"/>
    </source>
</evidence>
<dbReference type="InParanoid" id="A0A068UXY6"/>
<sequence>MAQFCSFFSFLHCYFVFLACYLVHDQFPFFVALFVNLNRLISCIDPSENCNSGLILQHRLSPLPDDTLRHILSFLYYTKCCKNFSLFTSNLTTRVEVRGRQSIRQLENGTSSS</sequence>
<dbReference type="Gramene" id="CDP13114">
    <property type="protein sequence ID" value="CDP13114"/>
    <property type="gene ID" value="GSCOC_T00037911001"/>
</dbReference>
<reference evidence="2" key="1">
    <citation type="journal article" date="2014" name="Science">
        <title>The coffee genome provides insight into the convergent evolution of caffeine biosynthesis.</title>
        <authorList>
            <person name="Denoeud F."/>
            <person name="Carretero-Paulet L."/>
            <person name="Dereeper A."/>
            <person name="Droc G."/>
            <person name="Guyot R."/>
            <person name="Pietrella M."/>
            <person name="Zheng C."/>
            <person name="Alberti A."/>
            <person name="Anthony F."/>
            <person name="Aprea G."/>
            <person name="Aury J.M."/>
            <person name="Bento P."/>
            <person name="Bernard M."/>
            <person name="Bocs S."/>
            <person name="Campa C."/>
            <person name="Cenci A."/>
            <person name="Combes M.C."/>
            <person name="Crouzillat D."/>
            <person name="Da Silva C."/>
            <person name="Daddiego L."/>
            <person name="De Bellis F."/>
            <person name="Dussert S."/>
            <person name="Garsmeur O."/>
            <person name="Gayraud T."/>
            <person name="Guignon V."/>
            <person name="Jahn K."/>
            <person name="Jamilloux V."/>
            <person name="Joet T."/>
            <person name="Labadie K."/>
            <person name="Lan T."/>
            <person name="Leclercq J."/>
            <person name="Lepelley M."/>
            <person name="Leroy T."/>
            <person name="Li L.T."/>
            <person name="Librado P."/>
            <person name="Lopez L."/>
            <person name="Munoz A."/>
            <person name="Noel B."/>
            <person name="Pallavicini A."/>
            <person name="Perrotta G."/>
            <person name="Poncet V."/>
            <person name="Pot D."/>
            <person name="Priyono X."/>
            <person name="Rigoreau M."/>
            <person name="Rouard M."/>
            <person name="Rozas J."/>
            <person name="Tranchant-Dubreuil C."/>
            <person name="VanBuren R."/>
            <person name="Zhang Q."/>
            <person name="Andrade A.C."/>
            <person name="Argout X."/>
            <person name="Bertrand B."/>
            <person name="de Kochko A."/>
            <person name="Graziosi G."/>
            <person name="Henry R.J."/>
            <person name="Jayarama X."/>
            <person name="Ming R."/>
            <person name="Nagai C."/>
            <person name="Rounsley S."/>
            <person name="Sankoff D."/>
            <person name="Giuliano G."/>
            <person name="Albert V.A."/>
            <person name="Wincker P."/>
            <person name="Lashermes P."/>
        </authorList>
    </citation>
    <scope>NUCLEOTIDE SEQUENCE [LARGE SCALE GENOMIC DNA]</scope>
    <source>
        <strain evidence="2">cv. DH200-94</strain>
    </source>
</reference>
<dbReference type="EMBL" id="HG739157">
    <property type="protein sequence ID" value="CDP13114.1"/>
    <property type="molecule type" value="Genomic_DNA"/>
</dbReference>
<protein>
    <recommendedName>
        <fullName evidence="3">F-box domain-containing protein</fullName>
    </recommendedName>
</protein>
<evidence type="ECO:0008006" key="3">
    <source>
        <dbReference type="Google" id="ProtNLM"/>
    </source>
</evidence>
<organism evidence="1 2">
    <name type="scientific">Coffea canephora</name>
    <name type="common">Robusta coffee</name>
    <dbReference type="NCBI Taxonomy" id="49390"/>
    <lineage>
        <taxon>Eukaryota</taxon>
        <taxon>Viridiplantae</taxon>
        <taxon>Streptophyta</taxon>
        <taxon>Embryophyta</taxon>
        <taxon>Tracheophyta</taxon>
        <taxon>Spermatophyta</taxon>
        <taxon>Magnoliopsida</taxon>
        <taxon>eudicotyledons</taxon>
        <taxon>Gunneridae</taxon>
        <taxon>Pentapetalae</taxon>
        <taxon>asterids</taxon>
        <taxon>lamiids</taxon>
        <taxon>Gentianales</taxon>
        <taxon>Rubiaceae</taxon>
        <taxon>Ixoroideae</taxon>
        <taxon>Gardenieae complex</taxon>
        <taxon>Bertiereae - Coffeeae clade</taxon>
        <taxon>Coffeeae</taxon>
        <taxon>Coffea</taxon>
    </lineage>
</organism>
<accession>A0A068UXY6</accession>
<gene>
    <name evidence="1" type="ORF">GSCOC_T00037911001</name>
</gene>
<dbReference type="AlphaFoldDB" id="A0A068UXY6"/>
<name>A0A068UXY6_COFCA</name>